<name>A0A2P2NUT8_RHIMU</name>
<accession>A0A2P2NUT8</accession>
<organism evidence="1">
    <name type="scientific">Rhizophora mucronata</name>
    <name type="common">Asiatic mangrove</name>
    <dbReference type="NCBI Taxonomy" id="61149"/>
    <lineage>
        <taxon>Eukaryota</taxon>
        <taxon>Viridiplantae</taxon>
        <taxon>Streptophyta</taxon>
        <taxon>Embryophyta</taxon>
        <taxon>Tracheophyta</taxon>
        <taxon>Spermatophyta</taxon>
        <taxon>Magnoliopsida</taxon>
        <taxon>eudicotyledons</taxon>
        <taxon>Gunneridae</taxon>
        <taxon>Pentapetalae</taxon>
        <taxon>rosids</taxon>
        <taxon>fabids</taxon>
        <taxon>Malpighiales</taxon>
        <taxon>Rhizophoraceae</taxon>
        <taxon>Rhizophora</taxon>
    </lineage>
</organism>
<evidence type="ECO:0000313" key="1">
    <source>
        <dbReference type="EMBL" id="MBX46199.1"/>
    </source>
</evidence>
<reference evidence="1" key="1">
    <citation type="submission" date="2018-02" db="EMBL/GenBank/DDBJ databases">
        <title>Rhizophora mucronata_Transcriptome.</title>
        <authorList>
            <person name="Meera S.P."/>
            <person name="Sreeshan A."/>
            <person name="Augustine A."/>
        </authorList>
    </citation>
    <scope>NUCLEOTIDE SEQUENCE</scope>
    <source>
        <tissue evidence="1">Leaf</tissue>
    </source>
</reference>
<dbReference type="AlphaFoldDB" id="A0A2P2NUT8"/>
<proteinExistence type="predicted"/>
<protein>
    <submittedName>
        <fullName evidence="1">Uncharacterized protein</fullName>
    </submittedName>
</protein>
<dbReference type="EMBL" id="GGEC01065715">
    <property type="protein sequence ID" value="MBX46199.1"/>
    <property type="molecule type" value="Transcribed_RNA"/>
</dbReference>
<sequence>MRRVLGRIVAAYVSQFSNKLSDQEALAGYVRVGGCRRGRH</sequence>